<dbReference type="CDD" id="cd06223">
    <property type="entry name" value="PRTases_typeI"/>
    <property type="match status" value="1"/>
</dbReference>
<comment type="catalytic activity">
    <reaction evidence="5">
        <text>XMP + diphosphate = xanthine + 5-phospho-alpha-D-ribose 1-diphosphate</text>
        <dbReference type="Rhea" id="RHEA:10800"/>
        <dbReference type="ChEBI" id="CHEBI:17712"/>
        <dbReference type="ChEBI" id="CHEBI:33019"/>
        <dbReference type="ChEBI" id="CHEBI:57464"/>
        <dbReference type="ChEBI" id="CHEBI:58017"/>
        <dbReference type="EC" id="2.4.2.22"/>
    </reaction>
</comment>
<dbReference type="Gene3D" id="3.40.50.2020">
    <property type="match status" value="1"/>
</dbReference>
<dbReference type="PANTHER" id="PTHR43864:SF1">
    <property type="entry name" value="XANTHINE PHOSPHORIBOSYLTRANSFERASE"/>
    <property type="match status" value="1"/>
</dbReference>
<dbReference type="HAMAP" id="MF_01184">
    <property type="entry name" value="XPRTase"/>
    <property type="match status" value="1"/>
</dbReference>
<keyword evidence="1 5" id="KW-0963">Cytoplasm</keyword>
<evidence type="ECO:0000256" key="5">
    <source>
        <dbReference type="HAMAP-Rule" id="MF_01184"/>
    </source>
</evidence>
<dbReference type="SUPFAM" id="SSF53271">
    <property type="entry name" value="PRTase-like"/>
    <property type="match status" value="1"/>
</dbReference>
<dbReference type="GO" id="GO:0005737">
    <property type="term" value="C:cytoplasm"/>
    <property type="evidence" value="ECO:0007669"/>
    <property type="project" value="UniProtKB-SubCell"/>
</dbReference>
<evidence type="ECO:0000256" key="1">
    <source>
        <dbReference type="ARBA" id="ARBA00022490"/>
    </source>
</evidence>
<comment type="function">
    <text evidence="5">Converts the preformed base xanthine, a product of nucleic acid breakdown, to xanthosine 5'-monophosphate (XMP), so it can be reused for RNA or DNA synthesis.</text>
</comment>
<dbReference type="Proteomes" id="UP001357733">
    <property type="component" value="Unassembled WGS sequence"/>
</dbReference>
<accession>A0AAW9MXQ9</accession>
<comment type="subcellular location">
    <subcellularLocation>
        <location evidence="5">Cytoplasm</location>
    </subcellularLocation>
</comment>
<feature type="binding site" evidence="5">
    <location>
        <begin position="129"/>
        <end position="133"/>
    </location>
    <ligand>
        <name>5-phospho-alpha-D-ribose 1-diphosphate</name>
        <dbReference type="ChEBI" id="CHEBI:58017"/>
    </ligand>
</feature>
<dbReference type="AlphaFoldDB" id="A0AAW9MXQ9"/>
<comment type="pathway">
    <text evidence="5">Purine metabolism; XMP biosynthesis via salvage pathway; XMP from xanthine: step 1/1.</text>
</comment>
<reference evidence="8 9" key="1">
    <citation type="submission" date="2024-01" db="EMBL/GenBank/DDBJ databases">
        <title>Complete genome sequence of Citroniella saccharovorans strain M6.X9, isolated from human fecal sample.</title>
        <authorList>
            <person name="Cheng G."/>
            <person name="Westerholm M."/>
            <person name="Schnurer A."/>
        </authorList>
    </citation>
    <scope>NUCLEOTIDE SEQUENCE [LARGE SCALE GENOMIC DNA]</scope>
    <source>
        <strain evidence="8 9">DSM 29873</strain>
    </source>
</reference>
<comment type="caution">
    <text evidence="5">Lacks conserved residue(s) required for the propagation of feature annotation.</text>
</comment>
<sequence>MKLLEEKILKDAKILDGNIIKVDSFLNHRLETDFLDKLAMEIANYFSGKGINKILTIEASGIALAILTAVHMDNIPVVFAKKARSKNISAKVFSSKVESYTYGKFYNVTVSKEYLNSSDKLLIIDDFLATGFAMEGLIDISKQAKADIIGLSVAIEKGFQNGGDNLRKKGFDLLSLAVVDSIENNTIIFRHL</sequence>
<dbReference type="NCBIfam" id="TIGR01744">
    <property type="entry name" value="XPRTase"/>
    <property type="match status" value="1"/>
</dbReference>
<evidence type="ECO:0000259" key="7">
    <source>
        <dbReference type="Pfam" id="PF00156"/>
    </source>
</evidence>
<dbReference type="GO" id="GO:0032265">
    <property type="term" value="P:XMP salvage"/>
    <property type="evidence" value="ECO:0007669"/>
    <property type="project" value="UniProtKB-UniRule"/>
</dbReference>
<dbReference type="Pfam" id="PF00156">
    <property type="entry name" value="Pribosyltran"/>
    <property type="match status" value="1"/>
</dbReference>
<dbReference type="EC" id="2.4.2.22" evidence="5 6"/>
<comment type="subunit">
    <text evidence="5">Homodimer.</text>
</comment>
<evidence type="ECO:0000256" key="4">
    <source>
        <dbReference type="ARBA" id="ARBA00022726"/>
    </source>
</evidence>
<feature type="binding site" evidence="5">
    <location>
        <position position="27"/>
    </location>
    <ligand>
        <name>xanthine</name>
        <dbReference type="ChEBI" id="CHEBI:17712"/>
    </ligand>
</feature>
<evidence type="ECO:0000313" key="8">
    <source>
        <dbReference type="EMBL" id="MEB3429307.1"/>
    </source>
</evidence>
<evidence type="ECO:0000256" key="6">
    <source>
        <dbReference type="NCBIfam" id="TIGR01744"/>
    </source>
</evidence>
<organism evidence="8 9">
    <name type="scientific">Citroniella saccharovorans</name>
    <dbReference type="NCBI Taxonomy" id="2053367"/>
    <lineage>
        <taxon>Bacteria</taxon>
        <taxon>Bacillati</taxon>
        <taxon>Bacillota</taxon>
        <taxon>Tissierellia</taxon>
        <taxon>Tissierellales</taxon>
        <taxon>Peptoniphilaceae</taxon>
        <taxon>Citroniella</taxon>
    </lineage>
</organism>
<dbReference type="NCBIfam" id="NF006671">
    <property type="entry name" value="PRK09219.1"/>
    <property type="match status" value="1"/>
</dbReference>
<dbReference type="RefSeq" id="WP_324619504.1">
    <property type="nucleotide sequence ID" value="NZ_JAYKOT010000003.1"/>
</dbReference>
<keyword evidence="9" id="KW-1185">Reference proteome</keyword>
<feature type="domain" description="Phosphoribosyltransferase" evidence="7">
    <location>
        <begin position="22"/>
        <end position="158"/>
    </location>
</feature>
<evidence type="ECO:0000313" key="9">
    <source>
        <dbReference type="Proteomes" id="UP001357733"/>
    </source>
</evidence>
<dbReference type="InterPro" id="IPR050118">
    <property type="entry name" value="Pur/Pyrimidine_PRTase"/>
</dbReference>
<evidence type="ECO:0000256" key="3">
    <source>
        <dbReference type="ARBA" id="ARBA00022679"/>
    </source>
</evidence>
<dbReference type="InterPro" id="IPR029057">
    <property type="entry name" value="PRTase-like"/>
</dbReference>
<dbReference type="PANTHER" id="PTHR43864">
    <property type="entry name" value="HYPOXANTHINE/GUANINE PHOSPHORIBOSYLTRANSFERASE"/>
    <property type="match status" value="1"/>
</dbReference>
<keyword evidence="3 5" id="KW-0808">Transferase</keyword>
<dbReference type="InterPro" id="IPR000836">
    <property type="entry name" value="PRTase_dom"/>
</dbReference>
<dbReference type="InterPro" id="IPR010079">
    <property type="entry name" value="Xanthine_PRibTrfase"/>
</dbReference>
<feature type="binding site" evidence="5">
    <location>
        <position position="157"/>
    </location>
    <ligand>
        <name>xanthine</name>
        <dbReference type="ChEBI" id="CHEBI:17712"/>
    </ligand>
</feature>
<protein>
    <recommendedName>
        <fullName evidence="5 6">Xanthine phosphoribosyltransferase</fullName>
        <shortName evidence="5">XPRTase</shortName>
        <ecNumber evidence="5 6">2.4.2.22</ecNumber>
    </recommendedName>
</protein>
<dbReference type="GO" id="GO:0046110">
    <property type="term" value="P:xanthine metabolic process"/>
    <property type="evidence" value="ECO:0007669"/>
    <property type="project" value="UniProtKB-UniRule"/>
</dbReference>
<proteinExistence type="inferred from homology"/>
<dbReference type="GO" id="GO:0000310">
    <property type="term" value="F:xanthine phosphoribosyltransferase activity"/>
    <property type="evidence" value="ECO:0007669"/>
    <property type="project" value="UniProtKB-UniRule"/>
</dbReference>
<comment type="caution">
    <text evidence="8">The sequence shown here is derived from an EMBL/GenBank/DDBJ whole genome shotgun (WGS) entry which is preliminary data.</text>
</comment>
<keyword evidence="2 5" id="KW-0328">Glycosyltransferase</keyword>
<dbReference type="EMBL" id="JAYKOT010000003">
    <property type="protein sequence ID" value="MEB3429307.1"/>
    <property type="molecule type" value="Genomic_DNA"/>
</dbReference>
<name>A0AAW9MXQ9_9FIRM</name>
<comment type="similarity">
    <text evidence="5">Belongs to the purine/pyrimidine phosphoribosyltransferase family. Xpt subfamily.</text>
</comment>
<dbReference type="GO" id="GO:0006166">
    <property type="term" value="P:purine ribonucleoside salvage"/>
    <property type="evidence" value="ECO:0007669"/>
    <property type="project" value="UniProtKB-KW"/>
</dbReference>
<evidence type="ECO:0000256" key="2">
    <source>
        <dbReference type="ARBA" id="ARBA00022676"/>
    </source>
</evidence>
<keyword evidence="4 5" id="KW-0660">Purine salvage</keyword>
<gene>
    <name evidence="5" type="primary">xpt</name>
    <name evidence="8" type="ORF">VLK81_04635</name>
</gene>